<protein>
    <recommendedName>
        <fullName evidence="1">site-specific DNA-methyltransferase (adenine-specific)</fullName>
        <ecNumber evidence="1">2.1.1.72</ecNumber>
    </recommendedName>
</protein>
<dbReference type="GO" id="GO:0009307">
    <property type="term" value="P:DNA restriction-modification system"/>
    <property type="evidence" value="ECO:0007669"/>
    <property type="project" value="UniProtKB-KW"/>
</dbReference>
<evidence type="ECO:0000256" key="6">
    <source>
        <dbReference type="ARBA" id="ARBA00047942"/>
    </source>
</evidence>
<dbReference type="InterPro" id="IPR002052">
    <property type="entry name" value="DNA_methylase_N6_adenine_CS"/>
</dbReference>
<dbReference type="InterPro" id="IPR003356">
    <property type="entry name" value="DNA_methylase_A-5"/>
</dbReference>
<feature type="region of interest" description="Disordered" evidence="7">
    <location>
        <begin position="587"/>
        <end position="607"/>
    </location>
</feature>
<dbReference type="InterPro" id="IPR029063">
    <property type="entry name" value="SAM-dependent_MTases_sf"/>
</dbReference>
<keyword evidence="5" id="KW-0680">Restriction system</keyword>
<sequence>MNHGEIVSFIWGVADLIRDTFKRGKYQDVILPLTVLRRLDCVLAPTKAKVLGTQARFKGKLDDPGAQLRKASGFAFYNTSRYDFEKLLADAPHVSTNLRNYIAGFSPNMREVLEKFDFDNTISKLDEAGLLFQVLERFKNVDLHPDGIDNPTMGTIFEELIRKFNEALDENPGEHFTPRDVVHLMVDLMLAGDETGIRKKGAGRSVYDPCCGSGGMLMITKEHITVGVRRNGEVIRPPINPEADIHLFGQEVNPETWAVSKSDLFMKDPSGRDADNIAFGSTLSNDRLARRAFDYLIANPPYGKDWKRDEEAVRAEHERGAAGRFAPGLPRISDGQILFLLHMLAHRKESKDGGSRVAIIMNGSPLFTGDAGSGESEIRRWILENDWLEALIALPEQLFYNTGIATYVWVLTNRKAPERKGKVQLIDATSFWVPMRKSLGDKRREIPMEKAGEILRLLRDFKEGEHVKIFPTTHFGFRKITVERPLKLNFQAAPERIARIEEGKAFQNLARSKKKGAAGVKEQAEGRAQQEAIGRFLRTLPGTLFKDRGEFEIVLDAAVKKSGLKLPAPARKAVLSALSARDETAAICRDKDGNPEPDPELRDTESVPLSESVEAFFEREVKPHVPDAWIDASKRDEKDGQVGIVGYEINFNRYFYKYTPPRPLEEIESDIRGIEQDILSMLAEVTGGE</sequence>
<dbReference type="EMBL" id="VGIY01000097">
    <property type="protein sequence ID" value="MBM3317257.1"/>
    <property type="molecule type" value="Genomic_DNA"/>
</dbReference>
<dbReference type="SUPFAM" id="SSF53335">
    <property type="entry name" value="S-adenosyl-L-methionine-dependent methyltransferases"/>
    <property type="match status" value="1"/>
</dbReference>
<dbReference type="PANTHER" id="PTHR42933">
    <property type="entry name" value="SLR6095 PROTEIN"/>
    <property type="match status" value="1"/>
</dbReference>
<accession>A0A937XAH7</accession>
<evidence type="ECO:0000259" key="8">
    <source>
        <dbReference type="Pfam" id="PF02384"/>
    </source>
</evidence>
<reference evidence="10" key="1">
    <citation type="submission" date="2019-03" db="EMBL/GenBank/DDBJ databases">
        <title>Lake Tanganyika Metagenome-Assembled Genomes (MAGs).</title>
        <authorList>
            <person name="Tran P."/>
        </authorList>
    </citation>
    <scope>NUCLEOTIDE SEQUENCE</scope>
    <source>
        <strain evidence="10">M_DeepCast_400m_m2_100</strain>
    </source>
</reference>
<dbReference type="GO" id="GO:0009007">
    <property type="term" value="F:site-specific DNA-methyltransferase (adenine-specific) activity"/>
    <property type="evidence" value="ECO:0007669"/>
    <property type="project" value="UniProtKB-EC"/>
</dbReference>
<dbReference type="InterPro" id="IPR051537">
    <property type="entry name" value="DNA_Adenine_Mtase"/>
</dbReference>
<feature type="compositionally biased region" description="Basic and acidic residues" evidence="7">
    <location>
        <begin position="587"/>
        <end position="605"/>
    </location>
</feature>
<dbReference type="AlphaFoldDB" id="A0A937XAH7"/>
<evidence type="ECO:0000259" key="9">
    <source>
        <dbReference type="Pfam" id="PF12161"/>
    </source>
</evidence>
<keyword evidence="4" id="KW-0949">S-adenosyl-L-methionine</keyword>
<name>A0A937XAH7_UNCEI</name>
<dbReference type="PANTHER" id="PTHR42933:SF3">
    <property type="entry name" value="TYPE I RESTRICTION ENZYME MJAVIII METHYLASE SUBUNIT"/>
    <property type="match status" value="1"/>
</dbReference>
<organism evidence="10 11">
    <name type="scientific">Eiseniibacteriota bacterium</name>
    <dbReference type="NCBI Taxonomy" id="2212470"/>
    <lineage>
        <taxon>Bacteria</taxon>
        <taxon>Candidatus Eiseniibacteriota</taxon>
    </lineage>
</organism>
<comment type="catalytic activity">
    <reaction evidence="6">
        <text>a 2'-deoxyadenosine in DNA + S-adenosyl-L-methionine = an N(6)-methyl-2'-deoxyadenosine in DNA + S-adenosyl-L-homocysteine + H(+)</text>
        <dbReference type="Rhea" id="RHEA:15197"/>
        <dbReference type="Rhea" id="RHEA-COMP:12418"/>
        <dbReference type="Rhea" id="RHEA-COMP:12419"/>
        <dbReference type="ChEBI" id="CHEBI:15378"/>
        <dbReference type="ChEBI" id="CHEBI:57856"/>
        <dbReference type="ChEBI" id="CHEBI:59789"/>
        <dbReference type="ChEBI" id="CHEBI:90615"/>
        <dbReference type="ChEBI" id="CHEBI:90616"/>
        <dbReference type="EC" id="2.1.1.72"/>
    </reaction>
</comment>
<evidence type="ECO:0000313" key="10">
    <source>
        <dbReference type="EMBL" id="MBM3317257.1"/>
    </source>
</evidence>
<proteinExistence type="predicted"/>
<dbReference type="Pfam" id="PF12161">
    <property type="entry name" value="HsdM_N"/>
    <property type="match status" value="1"/>
</dbReference>
<keyword evidence="3" id="KW-0808">Transferase</keyword>
<dbReference type="Pfam" id="PF02384">
    <property type="entry name" value="N6_Mtase"/>
    <property type="match status" value="1"/>
</dbReference>
<dbReference type="Proteomes" id="UP000748308">
    <property type="component" value="Unassembled WGS sequence"/>
</dbReference>
<dbReference type="InterPro" id="IPR022749">
    <property type="entry name" value="D12N6_MeTrfase_N"/>
</dbReference>
<evidence type="ECO:0000256" key="2">
    <source>
        <dbReference type="ARBA" id="ARBA00022603"/>
    </source>
</evidence>
<dbReference type="PROSITE" id="PS00092">
    <property type="entry name" value="N6_MTASE"/>
    <property type="match status" value="1"/>
</dbReference>
<dbReference type="GO" id="GO:0032259">
    <property type="term" value="P:methylation"/>
    <property type="evidence" value="ECO:0007669"/>
    <property type="project" value="UniProtKB-KW"/>
</dbReference>
<keyword evidence="2 10" id="KW-0489">Methyltransferase</keyword>
<dbReference type="GO" id="GO:0003677">
    <property type="term" value="F:DNA binding"/>
    <property type="evidence" value="ECO:0007669"/>
    <property type="project" value="InterPro"/>
</dbReference>
<evidence type="ECO:0000256" key="1">
    <source>
        <dbReference type="ARBA" id="ARBA00011900"/>
    </source>
</evidence>
<comment type="caution">
    <text evidence="10">The sequence shown here is derived from an EMBL/GenBank/DDBJ whole genome shotgun (WGS) entry which is preliminary data.</text>
</comment>
<evidence type="ECO:0000313" key="11">
    <source>
        <dbReference type="Proteomes" id="UP000748308"/>
    </source>
</evidence>
<dbReference type="PRINTS" id="PR00507">
    <property type="entry name" value="N12N6MTFRASE"/>
</dbReference>
<feature type="domain" description="DNA methylase adenine-specific" evidence="8">
    <location>
        <begin position="152"/>
        <end position="435"/>
    </location>
</feature>
<dbReference type="Gene3D" id="3.40.50.150">
    <property type="entry name" value="Vaccinia Virus protein VP39"/>
    <property type="match status" value="1"/>
</dbReference>
<dbReference type="GO" id="GO:0008170">
    <property type="term" value="F:N-methyltransferase activity"/>
    <property type="evidence" value="ECO:0007669"/>
    <property type="project" value="InterPro"/>
</dbReference>
<dbReference type="EC" id="2.1.1.72" evidence="1"/>
<feature type="domain" description="N6 adenine-specific DNA methyltransferase N-terminal" evidence="9">
    <location>
        <begin position="7"/>
        <end position="138"/>
    </location>
</feature>
<evidence type="ECO:0000256" key="3">
    <source>
        <dbReference type="ARBA" id="ARBA00022679"/>
    </source>
</evidence>
<evidence type="ECO:0000256" key="7">
    <source>
        <dbReference type="SAM" id="MobiDB-lite"/>
    </source>
</evidence>
<evidence type="ECO:0000256" key="5">
    <source>
        <dbReference type="ARBA" id="ARBA00022747"/>
    </source>
</evidence>
<evidence type="ECO:0000256" key="4">
    <source>
        <dbReference type="ARBA" id="ARBA00022691"/>
    </source>
</evidence>
<gene>
    <name evidence="10" type="ORF">FJY75_05345</name>
</gene>